<evidence type="ECO:0000313" key="2">
    <source>
        <dbReference type="EMBL" id="RAK65210.1"/>
    </source>
</evidence>
<dbReference type="AlphaFoldDB" id="A0A328BCH3"/>
<accession>A0A328BCH3</accession>
<gene>
    <name evidence="2" type="ORF">DLM85_16875</name>
</gene>
<organism evidence="2 3">
    <name type="scientific">Hymenobacter edaphi</name>
    <dbReference type="NCBI Taxonomy" id="2211146"/>
    <lineage>
        <taxon>Bacteria</taxon>
        <taxon>Pseudomonadati</taxon>
        <taxon>Bacteroidota</taxon>
        <taxon>Cytophagia</taxon>
        <taxon>Cytophagales</taxon>
        <taxon>Hymenobacteraceae</taxon>
        <taxon>Hymenobacter</taxon>
    </lineage>
</organism>
<feature type="signal peptide" evidence="1">
    <location>
        <begin position="1"/>
        <end position="24"/>
    </location>
</feature>
<evidence type="ECO:0000313" key="3">
    <source>
        <dbReference type="Proteomes" id="UP000248553"/>
    </source>
</evidence>
<dbReference type="InterPro" id="IPR026444">
    <property type="entry name" value="Secre_tail"/>
</dbReference>
<comment type="caution">
    <text evidence="2">The sequence shown here is derived from an EMBL/GenBank/DDBJ whole genome shotgun (WGS) entry which is preliminary data.</text>
</comment>
<dbReference type="NCBIfam" id="TIGR04183">
    <property type="entry name" value="Por_Secre_tail"/>
    <property type="match status" value="1"/>
</dbReference>
<evidence type="ECO:0000256" key="1">
    <source>
        <dbReference type="SAM" id="SignalP"/>
    </source>
</evidence>
<dbReference type="EMBL" id="QHKM01000005">
    <property type="protein sequence ID" value="RAK65210.1"/>
    <property type="molecule type" value="Genomic_DNA"/>
</dbReference>
<protein>
    <recommendedName>
        <fullName evidence="4">Secretion system C-terminal sorting domain-containing protein</fullName>
    </recommendedName>
</protein>
<dbReference type="RefSeq" id="WP_111479295.1">
    <property type="nucleotide sequence ID" value="NZ_QHKM01000005.1"/>
</dbReference>
<dbReference type="OrthoDB" id="862356at2"/>
<keyword evidence="1" id="KW-0732">Signal</keyword>
<feature type="chain" id="PRO_5016322856" description="Secretion system C-terminal sorting domain-containing protein" evidence="1">
    <location>
        <begin position="25"/>
        <end position="474"/>
    </location>
</feature>
<sequence>MLPSFRLRTLLSALLALMLHAAAAQTGWQQLYTAAHTQSCAKALRQADGGFLLVGEELLKQTSTSQPAPRRVVLVRTDARGRQLWEQRVAVPGYPHVFVREASQNAQGELLLGLVNTPLYTGFGRPNLLVALTPRGPIRWTRDFSGSSRRLVGLAPDDSHQGFVVAVNDGGREAALLYLNADGSQRQQLPLDFGLPVVSSVINTVLPQPGGVLVGASGYSSLYSTTPTAKVIFVSDDGVRGAETVLPGSYTGPTLLLALGGNDFLAYDGHLHRIRLGVNAVQWSRDLITSDGGILSPEQWAASPTGEVLLSGFTVRNSHILTRYLMLINSRDGSVQPLEDNNAPAIAKLGESNAGQVASLLPGDAPGTFFMAGAVTEGIFLRLGRFAELELGATATLAAWPNPVTDADLLRVNSPFASANALYLYDLAGHQVLSWPAVTGGTAQLSLRGVKPGSYLLVGTNGQGKIGRMRIFKR</sequence>
<proteinExistence type="predicted"/>
<evidence type="ECO:0008006" key="4">
    <source>
        <dbReference type="Google" id="ProtNLM"/>
    </source>
</evidence>
<reference evidence="3" key="1">
    <citation type="submission" date="2018-05" db="EMBL/GenBank/DDBJ databases">
        <authorList>
            <person name="Nie L."/>
        </authorList>
    </citation>
    <scope>NUCLEOTIDE SEQUENCE [LARGE SCALE GENOMIC DNA]</scope>
    <source>
        <strain evidence="3">NL</strain>
    </source>
</reference>
<name>A0A328BCH3_9BACT</name>
<dbReference type="Proteomes" id="UP000248553">
    <property type="component" value="Unassembled WGS sequence"/>
</dbReference>
<keyword evidence="3" id="KW-1185">Reference proteome</keyword>